<proteinExistence type="predicted"/>
<sequence>MKQSFFQQVKETIQNVVSNRSEHHKGESLSNHENHKSHNGELDISGEMLKAVMSDASSQEQEKIQHFENSLNQTYNTKQAASSHTPAGQMEIAEDMLSHIENNASPSEQAQLHELAEYLEKKN</sequence>
<feature type="compositionally biased region" description="Polar residues" evidence="1">
    <location>
        <begin position="1"/>
        <end position="19"/>
    </location>
</feature>
<feature type="region of interest" description="Disordered" evidence="1">
    <location>
        <begin position="1"/>
        <end position="46"/>
    </location>
</feature>
<evidence type="ECO:0000256" key="1">
    <source>
        <dbReference type="SAM" id="MobiDB-lite"/>
    </source>
</evidence>
<evidence type="ECO:0000313" key="2">
    <source>
        <dbReference type="EMBL" id="KSU88205.1"/>
    </source>
</evidence>
<dbReference type="RefSeq" id="WP_025908186.1">
    <property type="nucleotide sequence ID" value="NZ_KQ758643.1"/>
</dbReference>
<accession>A0A0V8JMU6</accession>
<reference evidence="2 3" key="1">
    <citation type="submission" date="2015-11" db="EMBL/GenBank/DDBJ databases">
        <title>Bacillus caseinolyticus sp nov.</title>
        <authorList>
            <person name="Dastager S.G."/>
            <person name="Mawlankar R."/>
        </authorList>
    </citation>
    <scope>NUCLEOTIDE SEQUENCE [LARGE SCALE GENOMIC DNA]</scope>
    <source>
        <strain evidence="2 3">SGD-V-76</strain>
    </source>
</reference>
<organism evidence="2 3">
    <name type="scientific">Priestia veravalensis</name>
    <dbReference type="NCBI Taxonomy" id="1414648"/>
    <lineage>
        <taxon>Bacteria</taxon>
        <taxon>Bacillati</taxon>
        <taxon>Bacillota</taxon>
        <taxon>Bacilli</taxon>
        <taxon>Bacillales</taxon>
        <taxon>Bacillaceae</taxon>
        <taxon>Priestia</taxon>
    </lineage>
</organism>
<dbReference type="EMBL" id="LNQP01000027">
    <property type="protein sequence ID" value="KSU88205.1"/>
    <property type="molecule type" value="Genomic_DNA"/>
</dbReference>
<dbReference type="AlphaFoldDB" id="A0A0V8JMU6"/>
<dbReference type="Proteomes" id="UP000053681">
    <property type="component" value="Unassembled WGS sequence"/>
</dbReference>
<feature type="compositionally biased region" description="Basic and acidic residues" evidence="1">
    <location>
        <begin position="20"/>
        <end position="41"/>
    </location>
</feature>
<keyword evidence="3" id="KW-1185">Reference proteome</keyword>
<gene>
    <name evidence="2" type="ORF">AS180_09245</name>
</gene>
<comment type="caution">
    <text evidence="2">The sequence shown here is derived from an EMBL/GenBank/DDBJ whole genome shotgun (WGS) entry which is preliminary data.</text>
</comment>
<evidence type="ECO:0000313" key="3">
    <source>
        <dbReference type="Proteomes" id="UP000053681"/>
    </source>
</evidence>
<name>A0A0V8JMU6_9BACI</name>
<protein>
    <submittedName>
        <fullName evidence="2">Uncharacterized protein</fullName>
    </submittedName>
</protein>